<dbReference type="Pfam" id="PF13903">
    <property type="entry name" value="Claudin_2"/>
    <property type="match status" value="1"/>
</dbReference>
<dbReference type="PANTHER" id="PTHR12002">
    <property type="entry name" value="CLAUDIN"/>
    <property type="match status" value="1"/>
</dbReference>
<dbReference type="InterPro" id="IPR004031">
    <property type="entry name" value="PMP22/EMP/MP20/Claudin"/>
</dbReference>
<dbReference type="PaxDb" id="10029-XP_007626239.1"/>
<feature type="transmembrane region" description="Helical" evidence="10">
    <location>
        <begin position="15"/>
        <end position="36"/>
    </location>
</feature>
<name>G3IB64_CRIGR</name>
<feature type="transmembrane region" description="Helical" evidence="10">
    <location>
        <begin position="131"/>
        <end position="157"/>
    </location>
</feature>
<evidence type="ECO:0000256" key="6">
    <source>
        <dbReference type="ARBA" id="ARBA00022692"/>
    </source>
</evidence>
<dbReference type="GO" id="GO:0005923">
    <property type="term" value="C:bicellular tight junction"/>
    <property type="evidence" value="ECO:0007669"/>
    <property type="project" value="UniProtKB-SubCell"/>
</dbReference>
<keyword evidence="4" id="KW-0796">Tight junction</keyword>
<organism evidence="11 12">
    <name type="scientific">Cricetulus griseus</name>
    <name type="common">Chinese hamster</name>
    <name type="synonym">Cricetulus barabensis griseus</name>
    <dbReference type="NCBI Taxonomy" id="10029"/>
    <lineage>
        <taxon>Eukaryota</taxon>
        <taxon>Metazoa</taxon>
        <taxon>Chordata</taxon>
        <taxon>Craniata</taxon>
        <taxon>Vertebrata</taxon>
        <taxon>Euteleostomi</taxon>
        <taxon>Mammalia</taxon>
        <taxon>Eutheria</taxon>
        <taxon>Euarchontoglires</taxon>
        <taxon>Glires</taxon>
        <taxon>Rodentia</taxon>
        <taxon>Myomorpha</taxon>
        <taxon>Muroidea</taxon>
        <taxon>Cricetidae</taxon>
        <taxon>Cricetinae</taxon>
        <taxon>Cricetulus</taxon>
    </lineage>
</organism>
<keyword evidence="8 10" id="KW-1133">Transmembrane helix</keyword>
<gene>
    <name evidence="11" type="ORF">I79_020853</name>
</gene>
<protein>
    <recommendedName>
        <fullName evidence="13">Claudin-34</fullName>
    </recommendedName>
</protein>
<dbReference type="InParanoid" id="G3IB64"/>
<comment type="subcellular location">
    <subcellularLocation>
        <location evidence="1">Cell junction</location>
        <location evidence="1">Tight junction</location>
    </subcellularLocation>
    <subcellularLocation>
        <location evidence="2">Cell membrane</location>
        <topology evidence="2">Multi-pass membrane protein</topology>
    </subcellularLocation>
</comment>
<evidence type="ECO:0000256" key="2">
    <source>
        <dbReference type="ARBA" id="ARBA00004651"/>
    </source>
</evidence>
<evidence type="ECO:0000256" key="10">
    <source>
        <dbReference type="SAM" id="Phobius"/>
    </source>
</evidence>
<dbReference type="Proteomes" id="UP000001075">
    <property type="component" value="Unassembled WGS sequence"/>
</dbReference>
<evidence type="ECO:0000256" key="4">
    <source>
        <dbReference type="ARBA" id="ARBA00022427"/>
    </source>
</evidence>
<dbReference type="Gene3D" id="1.20.140.150">
    <property type="match status" value="1"/>
</dbReference>
<dbReference type="EMBL" id="JH001798">
    <property type="protein sequence ID" value="EGV96108.1"/>
    <property type="molecule type" value="Genomic_DNA"/>
</dbReference>
<keyword evidence="5" id="KW-1003">Cell membrane</keyword>
<comment type="similarity">
    <text evidence="3">Belongs to the claudin family.</text>
</comment>
<dbReference type="GO" id="GO:0005198">
    <property type="term" value="F:structural molecule activity"/>
    <property type="evidence" value="ECO:0007669"/>
    <property type="project" value="InterPro"/>
</dbReference>
<dbReference type="AlphaFoldDB" id="G3IB64"/>
<evidence type="ECO:0000313" key="11">
    <source>
        <dbReference type="EMBL" id="EGV96108.1"/>
    </source>
</evidence>
<dbReference type="InterPro" id="IPR006187">
    <property type="entry name" value="Claudin"/>
</dbReference>
<dbReference type="GO" id="GO:0005886">
    <property type="term" value="C:plasma membrane"/>
    <property type="evidence" value="ECO:0007669"/>
    <property type="project" value="UniProtKB-SubCell"/>
</dbReference>
<feature type="transmembrane region" description="Helical" evidence="10">
    <location>
        <begin position="180"/>
        <end position="202"/>
    </location>
</feature>
<evidence type="ECO:0000256" key="1">
    <source>
        <dbReference type="ARBA" id="ARBA00004435"/>
    </source>
</evidence>
<reference evidence="12" key="1">
    <citation type="journal article" date="2011" name="Nat. Biotechnol.">
        <title>The genomic sequence of the Chinese hamster ovary (CHO)-K1 cell line.</title>
        <authorList>
            <person name="Xu X."/>
            <person name="Nagarajan H."/>
            <person name="Lewis N.E."/>
            <person name="Pan S."/>
            <person name="Cai Z."/>
            <person name="Liu X."/>
            <person name="Chen W."/>
            <person name="Xie M."/>
            <person name="Wang W."/>
            <person name="Hammond S."/>
            <person name="Andersen M.R."/>
            <person name="Neff N."/>
            <person name="Passarelli B."/>
            <person name="Koh W."/>
            <person name="Fan H.C."/>
            <person name="Wang J."/>
            <person name="Gui Y."/>
            <person name="Lee K.H."/>
            <person name="Betenbaugh M.J."/>
            <person name="Quake S.R."/>
            <person name="Famili I."/>
            <person name="Palsson B.O."/>
            <person name="Wang J."/>
        </authorList>
    </citation>
    <scope>NUCLEOTIDE SEQUENCE [LARGE SCALE GENOMIC DNA]</scope>
    <source>
        <strain evidence="12">CHO K1 cell line</strain>
    </source>
</reference>
<evidence type="ECO:0000313" key="12">
    <source>
        <dbReference type="Proteomes" id="UP000001075"/>
    </source>
</evidence>
<dbReference type="FunCoup" id="G3IB64">
    <property type="interactions" value="40"/>
</dbReference>
<evidence type="ECO:0000256" key="9">
    <source>
        <dbReference type="ARBA" id="ARBA00023136"/>
    </source>
</evidence>
<evidence type="ECO:0000256" key="8">
    <source>
        <dbReference type="ARBA" id="ARBA00022989"/>
    </source>
</evidence>
<accession>G3IB64</accession>
<evidence type="ECO:0000256" key="5">
    <source>
        <dbReference type="ARBA" id="ARBA00022475"/>
    </source>
</evidence>
<keyword evidence="6 10" id="KW-0812">Transmembrane</keyword>
<evidence type="ECO:0000256" key="3">
    <source>
        <dbReference type="ARBA" id="ARBA00008295"/>
    </source>
</evidence>
<keyword evidence="7" id="KW-0965">Cell junction</keyword>
<evidence type="ECO:0000256" key="7">
    <source>
        <dbReference type="ARBA" id="ARBA00022949"/>
    </source>
</evidence>
<feature type="transmembrane region" description="Helical" evidence="10">
    <location>
        <begin position="96"/>
        <end position="119"/>
    </location>
</feature>
<evidence type="ECO:0008006" key="13">
    <source>
        <dbReference type="Google" id="ProtNLM"/>
    </source>
</evidence>
<dbReference type="eggNOG" id="ENOG502S127">
    <property type="taxonomic scope" value="Eukaryota"/>
</dbReference>
<proteinExistence type="inferred from homology"/>
<keyword evidence="9 10" id="KW-0472">Membrane</keyword>
<sequence length="216" mass="24403">MFTVMMILFNKDFNYQVGGFALSTIAWILCITSMGLPQWRVWYLKEAAISYPSVAFVGVWKTCLYHYDNSSNIRTCYQYSYYDTFIPLDIRISQHLLLITSIFWLIGKVATIVALRNVYRGRQEQNATHNAFGLSAILNIIASSFVFLAVLCNYFSIVNKEGIAFPPSFHMPLYPHNQKAGAAMGVAFLSAVLFLFSGVIFISSTVPLNIVDFPDI</sequence>